<name>A0A838XT12_9HYPH</name>
<dbReference type="Proteomes" id="UP000559404">
    <property type="component" value="Unassembled WGS sequence"/>
</dbReference>
<reference evidence="5 6" key="2">
    <citation type="submission" date="2020-08" db="EMBL/GenBank/DDBJ databases">
        <title>Stappia taiwanensis sp. nov., isolated from a coastal thermal spring.</title>
        <authorList>
            <person name="Kampfer P."/>
        </authorList>
    </citation>
    <scope>NUCLEOTIDE SEQUENCE [LARGE SCALE GENOMIC DNA]</scope>
    <source>
        <strain evidence="5 6">DSM 23284</strain>
    </source>
</reference>
<feature type="domain" description="CBS" evidence="4">
    <location>
        <begin position="156"/>
        <end position="212"/>
    </location>
</feature>
<dbReference type="PROSITE" id="PS50042">
    <property type="entry name" value="CNMP_BINDING_3"/>
    <property type="match status" value="1"/>
</dbReference>
<dbReference type="InterPro" id="IPR018821">
    <property type="entry name" value="DUF294_put_nucleoTrafse_sb-bd"/>
</dbReference>
<dbReference type="SMART" id="SM00100">
    <property type="entry name" value="cNMP"/>
    <property type="match status" value="1"/>
</dbReference>
<dbReference type="InterPro" id="IPR000595">
    <property type="entry name" value="cNMP-bd_dom"/>
</dbReference>
<dbReference type="InterPro" id="IPR014710">
    <property type="entry name" value="RmlC-like_jellyroll"/>
</dbReference>
<evidence type="ECO:0000256" key="1">
    <source>
        <dbReference type="ARBA" id="ARBA00022737"/>
    </source>
</evidence>
<dbReference type="Pfam" id="PF03445">
    <property type="entry name" value="DUF294"/>
    <property type="match status" value="1"/>
</dbReference>
<dbReference type="PANTHER" id="PTHR48108">
    <property type="entry name" value="CBS DOMAIN-CONTAINING PROTEIN CBSX2, CHLOROPLASTIC"/>
    <property type="match status" value="1"/>
</dbReference>
<dbReference type="InterPro" id="IPR018490">
    <property type="entry name" value="cNMP-bd_dom_sf"/>
</dbReference>
<reference evidence="5 6" key="1">
    <citation type="submission" date="2020-07" db="EMBL/GenBank/DDBJ databases">
        <authorList>
            <person name="Li M."/>
        </authorList>
    </citation>
    <scope>NUCLEOTIDE SEQUENCE [LARGE SCALE GENOMIC DNA]</scope>
    <source>
        <strain evidence="5 6">DSM 23284</strain>
    </source>
</reference>
<dbReference type="RefSeq" id="WP_181761074.1">
    <property type="nucleotide sequence ID" value="NZ_BMCR01000011.1"/>
</dbReference>
<dbReference type="EMBL" id="JACEON010000014">
    <property type="protein sequence ID" value="MBA4612877.1"/>
    <property type="molecule type" value="Genomic_DNA"/>
</dbReference>
<dbReference type="InterPro" id="IPR051462">
    <property type="entry name" value="CBS_domain-containing"/>
</dbReference>
<dbReference type="Gene3D" id="2.60.120.10">
    <property type="entry name" value="Jelly Rolls"/>
    <property type="match status" value="1"/>
</dbReference>
<evidence type="ECO:0000313" key="6">
    <source>
        <dbReference type="Proteomes" id="UP000559404"/>
    </source>
</evidence>
<dbReference type="Gene3D" id="3.10.580.10">
    <property type="entry name" value="CBS-domain"/>
    <property type="match status" value="1"/>
</dbReference>
<dbReference type="PANTHER" id="PTHR48108:SF31">
    <property type="entry name" value="CBS DOMAIN AND CYCLIC NUCLEOTIDE-REGULATED NUCLEOTIDYLTRANSFERASE"/>
    <property type="match status" value="1"/>
</dbReference>
<dbReference type="GO" id="GO:0008773">
    <property type="term" value="F:[protein-PII] uridylyltransferase activity"/>
    <property type="evidence" value="ECO:0007669"/>
    <property type="project" value="InterPro"/>
</dbReference>
<evidence type="ECO:0000256" key="2">
    <source>
        <dbReference type="PROSITE-ProRule" id="PRU00703"/>
    </source>
</evidence>
<dbReference type="InterPro" id="IPR000644">
    <property type="entry name" value="CBS_dom"/>
</dbReference>
<gene>
    <name evidence="5" type="ORF">H1W37_14525</name>
</gene>
<evidence type="ECO:0000259" key="4">
    <source>
        <dbReference type="PROSITE" id="PS51371"/>
    </source>
</evidence>
<dbReference type="AlphaFoldDB" id="A0A838XT12"/>
<dbReference type="PROSITE" id="PS51371">
    <property type="entry name" value="CBS"/>
    <property type="match status" value="2"/>
</dbReference>
<organism evidence="5 6">
    <name type="scientific">Stappia taiwanensis</name>
    <dbReference type="NCBI Taxonomy" id="992267"/>
    <lineage>
        <taxon>Bacteria</taxon>
        <taxon>Pseudomonadati</taxon>
        <taxon>Pseudomonadota</taxon>
        <taxon>Alphaproteobacteria</taxon>
        <taxon>Hyphomicrobiales</taxon>
        <taxon>Stappiaceae</taxon>
        <taxon>Stappia</taxon>
    </lineage>
</organism>
<sequence>MTADPAALHSFISRHHPFDLLPASALDTLSGLLDPQSYPADAEILDIDAPLDALHIVRDGVVDLYSPEGRLISRSVPGEIFAARSLLRDGRSAHRAVAESDTTILRLPVTVFRQLLERHPSFGAYFDRLRNTPQRRPAANPDNGAALGLAEIRDVMMPAPVILPANTSARAAAEVMRDRGISCVLVGAKDHLDGILTTSDLTTRVLAEGRDPQLPIGEVVTPTPLSLAPGALLFEALLAMSSHGIGHLPVVDDGRPIGILTRTNLIQRQSLSAVAIISDIGGLTEIADLAAVVGTVPRLLAKLVGLGVEAHRIGHLITSVTDALTRRLIQLAEADLGPPPVPYLWLACGSQGRCEQTGVSDQDNCLILDDAFVPEEHDAWFADFARFVSDGLDACGYYYCPGDMMATNPRWRQPVSVWKGYFDGWIARPDPMAQMLASVMFDLRPIHGEESLYAGMHRATLDKARRNSIFRAHMTANSLKHTPPLSLFRGFALIRSGEHKHTVDLKHSGVVPIVDLARLYALQAGLEPANTRDRLIAARDTPVLSPSGGSDLLDAYDLICNIRLAHQARQVRAGQKPDNFMAPNSLSELERNHLRDAFGVIKTMQSAISYGHAALS</sequence>
<evidence type="ECO:0000259" key="3">
    <source>
        <dbReference type="PROSITE" id="PS50042"/>
    </source>
</evidence>
<keyword evidence="1" id="KW-0677">Repeat</keyword>
<dbReference type="CDD" id="cd04587">
    <property type="entry name" value="CBS_pair_CAP-ED_NT_Pol-beta-like_DUF294_assoc"/>
    <property type="match status" value="1"/>
</dbReference>
<feature type="domain" description="Cyclic nucleotide-binding" evidence="3">
    <location>
        <begin position="17"/>
        <end position="116"/>
    </location>
</feature>
<dbReference type="SUPFAM" id="SSF51206">
    <property type="entry name" value="cAMP-binding domain-like"/>
    <property type="match status" value="1"/>
</dbReference>
<accession>A0A838XT12</accession>
<dbReference type="CDD" id="cd00038">
    <property type="entry name" value="CAP_ED"/>
    <property type="match status" value="1"/>
</dbReference>
<dbReference type="Pfam" id="PF00571">
    <property type="entry name" value="CBS"/>
    <property type="match status" value="2"/>
</dbReference>
<protein>
    <submittedName>
        <fullName evidence="5">Cyclic nucleotide-binding/CBS domain-containing protein</fullName>
    </submittedName>
</protein>
<feature type="domain" description="CBS" evidence="4">
    <location>
        <begin position="220"/>
        <end position="276"/>
    </location>
</feature>
<proteinExistence type="predicted"/>
<dbReference type="SMART" id="SM00116">
    <property type="entry name" value="CBS"/>
    <property type="match status" value="2"/>
</dbReference>
<dbReference type="InterPro" id="IPR046342">
    <property type="entry name" value="CBS_dom_sf"/>
</dbReference>
<dbReference type="SUPFAM" id="SSF54631">
    <property type="entry name" value="CBS-domain pair"/>
    <property type="match status" value="1"/>
</dbReference>
<dbReference type="InterPro" id="IPR005105">
    <property type="entry name" value="GlnD_Uridyltrans_N"/>
</dbReference>
<dbReference type="Pfam" id="PF10335">
    <property type="entry name" value="DUF294_C"/>
    <property type="match status" value="1"/>
</dbReference>
<keyword evidence="2" id="KW-0129">CBS domain</keyword>
<evidence type="ECO:0000313" key="5">
    <source>
        <dbReference type="EMBL" id="MBA4612877.1"/>
    </source>
</evidence>
<keyword evidence="6" id="KW-1185">Reference proteome</keyword>
<comment type="caution">
    <text evidence="5">The sequence shown here is derived from an EMBL/GenBank/DDBJ whole genome shotgun (WGS) entry which is preliminary data.</text>
</comment>
<dbReference type="CDD" id="cd05401">
    <property type="entry name" value="NT_GlnE_GlnD_like"/>
    <property type="match status" value="1"/>
</dbReference>
<dbReference type="Pfam" id="PF00027">
    <property type="entry name" value="cNMP_binding"/>
    <property type="match status" value="1"/>
</dbReference>